<keyword evidence="5 7" id="KW-1133">Transmembrane helix</keyword>
<proteinExistence type="inferred from homology"/>
<keyword evidence="3 7" id="KW-0812">Transmembrane</keyword>
<comment type="caution">
    <text evidence="10">The sequence shown here is derived from an EMBL/GenBank/DDBJ whole genome shotgun (WGS) entry which is preliminary data.</text>
</comment>
<evidence type="ECO:0000256" key="1">
    <source>
        <dbReference type="ARBA" id="ARBA00004141"/>
    </source>
</evidence>
<dbReference type="Proteomes" id="UP000623509">
    <property type="component" value="Unassembled WGS sequence"/>
</dbReference>
<name>A0A272EYF0_9RHOO</name>
<dbReference type="EMBL" id="MDUX01000003">
    <property type="protein sequence ID" value="KAF7600632.1"/>
    <property type="molecule type" value="Genomic_DNA"/>
</dbReference>
<feature type="transmembrane region" description="Helical" evidence="7">
    <location>
        <begin position="61"/>
        <end position="78"/>
    </location>
</feature>
<evidence type="ECO:0000256" key="2">
    <source>
        <dbReference type="ARBA" id="ARBA00009045"/>
    </source>
</evidence>
<dbReference type="OrthoDB" id="9813074at2"/>
<dbReference type="InterPro" id="IPR022764">
    <property type="entry name" value="Peptidase_S54_rhomboid_dom"/>
</dbReference>
<evidence type="ECO:0000256" key="6">
    <source>
        <dbReference type="ARBA" id="ARBA00023136"/>
    </source>
</evidence>
<comment type="similarity">
    <text evidence="2">Belongs to the peptidase S54 family.</text>
</comment>
<dbReference type="PANTHER" id="PTHR43731:SF14">
    <property type="entry name" value="PRESENILIN-ASSOCIATED RHOMBOID-LIKE PROTEIN, MITOCHONDRIAL"/>
    <property type="match status" value="1"/>
</dbReference>
<feature type="transmembrane region" description="Helical" evidence="7">
    <location>
        <begin position="6"/>
        <end position="25"/>
    </location>
</feature>
<dbReference type="PANTHER" id="PTHR43731">
    <property type="entry name" value="RHOMBOID PROTEASE"/>
    <property type="match status" value="1"/>
</dbReference>
<accession>A0A272EYF0</accession>
<dbReference type="GO" id="GO:0004252">
    <property type="term" value="F:serine-type endopeptidase activity"/>
    <property type="evidence" value="ECO:0007669"/>
    <property type="project" value="InterPro"/>
</dbReference>
<feature type="transmembrane region" description="Helical" evidence="7">
    <location>
        <begin position="107"/>
        <end position="126"/>
    </location>
</feature>
<evidence type="ECO:0000313" key="10">
    <source>
        <dbReference type="EMBL" id="PAS95133.1"/>
    </source>
</evidence>
<sequence>MVTSMFLHASIWHLVANLLSLAMFAPRVARAIGLLPAVVLASIAGELANHCAAWLIERPVIGASATVFALAGAQLLLFPHDHAARAGITLLIVVQAVLWFAAPNSSVAWSAHLIGAALGWAGAIFIHRVSPGQRGAPRCKVRQE</sequence>
<dbReference type="GO" id="GO:0006508">
    <property type="term" value="P:proteolysis"/>
    <property type="evidence" value="ECO:0007669"/>
    <property type="project" value="UniProtKB-KW"/>
</dbReference>
<evidence type="ECO:0000313" key="12">
    <source>
        <dbReference type="Proteomes" id="UP000623509"/>
    </source>
</evidence>
<evidence type="ECO:0000256" key="4">
    <source>
        <dbReference type="ARBA" id="ARBA00022801"/>
    </source>
</evidence>
<feature type="domain" description="Peptidase S54 rhomboid" evidence="8">
    <location>
        <begin position="1"/>
        <end position="127"/>
    </location>
</feature>
<dbReference type="SUPFAM" id="SSF144091">
    <property type="entry name" value="Rhomboid-like"/>
    <property type="match status" value="1"/>
</dbReference>
<keyword evidence="4" id="KW-0378">Hydrolase</keyword>
<dbReference type="AlphaFoldDB" id="A0A272EYF0"/>
<dbReference type="EMBL" id="NMRN01000002">
    <property type="protein sequence ID" value="PAS95133.1"/>
    <property type="molecule type" value="Genomic_DNA"/>
</dbReference>
<evidence type="ECO:0000313" key="11">
    <source>
        <dbReference type="Proteomes" id="UP000216107"/>
    </source>
</evidence>
<feature type="transmembrane region" description="Helical" evidence="7">
    <location>
        <begin position="32"/>
        <end position="55"/>
    </location>
</feature>
<dbReference type="GO" id="GO:0016020">
    <property type="term" value="C:membrane"/>
    <property type="evidence" value="ECO:0007669"/>
    <property type="project" value="UniProtKB-SubCell"/>
</dbReference>
<comment type="subcellular location">
    <subcellularLocation>
        <location evidence="1">Membrane</location>
        <topology evidence="1">Multi-pass membrane protein</topology>
    </subcellularLocation>
</comment>
<dbReference type="Pfam" id="PF01694">
    <property type="entry name" value="Rhomboid"/>
    <property type="match status" value="1"/>
</dbReference>
<keyword evidence="12" id="KW-1185">Reference proteome</keyword>
<reference evidence="9 12" key="1">
    <citation type="submission" date="2016-08" db="EMBL/GenBank/DDBJ databases">
        <title>Candidatus Dactylopiibacterium carminicum genome sequence.</title>
        <authorList>
            <person name="Ramirez-Puebla S.T."/>
            <person name="Ormeno-Orrillo E."/>
            <person name="Vera-Ponce De Leon A."/>
            <person name="Luis L."/>
            <person name="Sanchez-Flores A."/>
            <person name="Monica R."/>
            <person name="Martinez-Romero E."/>
        </authorList>
    </citation>
    <scope>NUCLEOTIDE SEQUENCE [LARGE SCALE GENOMIC DNA]</scope>
    <source>
        <strain evidence="9">END1</strain>
    </source>
</reference>
<evidence type="ECO:0000313" key="9">
    <source>
        <dbReference type="EMBL" id="KAF7600632.1"/>
    </source>
</evidence>
<dbReference type="InterPro" id="IPR035952">
    <property type="entry name" value="Rhomboid-like_sf"/>
</dbReference>
<feature type="transmembrane region" description="Helical" evidence="7">
    <location>
        <begin position="83"/>
        <end position="101"/>
    </location>
</feature>
<evidence type="ECO:0000259" key="8">
    <source>
        <dbReference type="Pfam" id="PF01694"/>
    </source>
</evidence>
<organism evidence="10 11">
    <name type="scientific">Candidatus Dactylopiibacterium carminicum</name>
    <dbReference type="NCBI Taxonomy" id="857335"/>
    <lineage>
        <taxon>Bacteria</taxon>
        <taxon>Pseudomonadati</taxon>
        <taxon>Pseudomonadota</taxon>
        <taxon>Betaproteobacteria</taxon>
        <taxon>Rhodocyclales</taxon>
        <taxon>Rhodocyclaceae</taxon>
        <taxon>Candidatus Dactylopiibacterium</taxon>
    </lineage>
</organism>
<dbReference type="InterPro" id="IPR050925">
    <property type="entry name" value="Rhomboid_protease_S54"/>
</dbReference>
<protein>
    <submittedName>
        <fullName evidence="9">Rhomboid family intramembrane serine protease</fullName>
    </submittedName>
</protein>
<evidence type="ECO:0000256" key="5">
    <source>
        <dbReference type="ARBA" id="ARBA00022989"/>
    </source>
</evidence>
<dbReference type="Gene3D" id="1.20.1540.10">
    <property type="entry name" value="Rhomboid-like"/>
    <property type="match status" value="1"/>
</dbReference>
<evidence type="ECO:0000256" key="7">
    <source>
        <dbReference type="SAM" id="Phobius"/>
    </source>
</evidence>
<evidence type="ECO:0000256" key="3">
    <source>
        <dbReference type="ARBA" id="ARBA00022692"/>
    </source>
</evidence>
<reference evidence="10 11" key="2">
    <citation type="submission" date="2017-07" db="EMBL/GenBank/DDBJ databases">
        <title>Candidatus Dactylopiibacterium carminicum, a nitrogen-fixing symbiont of the cochineal insect Dactylopius coccus and Dactylopius opuntiae (Hemiptera: Coccoidea: Dactylopiidae).</title>
        <authorList>
            <person name="Vera A."/>
        </authorList>
    </citation>
    <scope>NUCLEOTIDE SEQUENCE [LARGE SCALE GENOMIC DNA]</scope>
    <source>
        <strain evidence="10 11">NFDCM</strain>
    </source>
</reference>
<gene>
    <name evidence="9" type="ORF">BGI27_01745</name>
    <name evidence="10" type="ORF">CGU29_01425</name>
</gene>
<keyword evidence="6 7" id="KW-0472">Membrane</keyword>
<dbReference type="Proteomes" id="UP000216107">
    <property type="component" value="Unassembled WGS sequence"/>
</dbReference>
<keyword evidence="9" id="KW-0645">Protease</keyword>